<comment type="caution">
    <text evidence="4">The sequence shown here is derived from an EMBL/GenBank/DDBJ whole genome shotgun (WGS) entry which is preliminary data.</text>
</comment>
<keyword evidence="2" id="KW-0464">Manganese</keyword>
<feature type="binding site" evidence="2">
    <location>
        <position position="100"/>
    </location>
    <ligand>
        <name>Mn(2+)</name>
        <dbReference type="ChEBI" id="CHEBI:29035"/>
        <label>2</label>
    </ligand>
</feature>
<dbReference type="FunFam" id="3.30.70.360:FF:000001">
    <property type="entry name" value="N-acetyldiaminopimelate deacetylase"/>
    <property type="match status" value="1"/>
</dbReference>
<dbReference type="Gene3D" id="3.40.630.10">
    <property type="entry name" value="Zn peptidases"/>
    <property type="match status" value="1"/>
</dbReference>
<dbReference type="SUPFAM" id="SSF53187">
    <property type="entry name" value="Zn-dependent exopeptidases"/>
    <property type="match status" value="1"/>
</dbReference>
<dbReference type="Proteomes" id="UP000003011">
    <property type="component" value="Unassembled WGS sequence"/>
</dbReference>
<feature type="binding site" evidence="2">
    <location>
        <position position="136"/>
    </location>
    <ligand>
        <name>Mn(2+)</name>
        <dbReference type="ChEBI" id="CHEBI:29035"/>
        <label>2</label>
    </ligand>
</feature>
<dbReference type="STRING" id="679200.HMPREF9333_00121"/>
<reference evidence="4 5" key="1">
    <citation type="submission" date="2011-08" db="EMBL/GenBank/DDBJ databases">
        <title>The Genome Sequence of Johnsonella ignava ATCC 51276.</title>
        <authorList>
            <consortium name="The Broad Institute Genome Sequencing Platform"/>
            <person name="Earl A."/>
            <person name="Ward D."/>
            <person name="Feldgarden M."/>
            <person name="Gevers D."/>
            <person name="Izard J."/>
            <person name="Blanton J.M."/>
            <person name="Baranova O.V."/>
            <person name="Dewhirst F.E."/>
            <person name="Young S.K."/>
            <person name="Zeng Q."/>
            <person name="Gargeya S."/>
            <person name="Fitzgerald M."/>
            <person name="Haas B."/>
            <person name="Abouelleil A."/>
            <person name="Alvarado L."/>
            <person name="Arachchi H.M."/>
            <person name="Berlin A."/>
            <person name="Brown A."/>
            <person name="Chapman S.B."/>
            <person name="Chen Z."/>
            <person name="Dunbar C."/>
            <person name="Freedman E."/>
            <person name="Gearin G."/>
            <person name="Gellesch M."/>
            <person name="Goldberg J."/>
            <person name="Griggs A."/>
            <person name="Gujja S."/>
            <person name="Heiman D."/>
            <person name="Howarth C."/>
            <person name="Larson L."/>
            <person name="Lui A."/>
            <person name="MacDonald P.J.P."/>
            <person name="Montmayeur A."/>
            <person name="Murphy C."/>
            <person name="Neiman D."/>
            <person name="Pearson M."/>
            <person name="Priest M."/>
            <person name="Roberts A."/>
            <person name="Saif S."/>
            <person name="Shea T."/>
            <person name="Shenoy N."/>
            <person name="Sisk P."/>
            <person name="Stolte C."/>
            <person name="Sykes S."/>
            <person name="Wortman J."/>
            <person name="Nusbaum C."/>
            <person name="Birren B."/>
        </authorList>
    </citation>
    <scope>NUCLEOTIDE SEQUENCE [LARGE SCALE GENOMIC DNA]</scope>
    <source>
        <strain evidence="4 5">ATCC 51276</strain>
    </source>
</reference>
<dbReference type="SUPFAM" id="SSF55031">
    <property type="entry name" value="Bacterial exopeptidase dimerisation domain"/>
    <property type="match status" value="1"/>
</dbReference>
<dbReference type="RefSeq" id="WP_005539057.1">
    <property type="nucleotide sequence ID" value="NZ_JH378829.1"/>
</dbReference>
<dbReference type="InterPro" id="IPR017439">
    <property type="entry name" value="Amidohydrolase"/>
</dbReference>
<dbReference type="GO" id="GO:0046872">
    <property type="term" value="F:metal ion binding"/>
    <property type="evidence" value="ECO:0007669"/>
    <property type="project" value="UniProtKB-KW"/>
</dbReference>
<dbReference type="NCBIfam" id="TIGR01891">
    <property type="entry name" value="amidohydrolases"/>
    <property type="match status" value="1"/>
</dbReference>
<gene>
    <name evidence="4" type="ORF">HMPREF9333_00121</name>
</gene>
<keyword evidence="1" id="KW-0378">Hydrolase</keyword>
<dbReference type="CDD" id="cd08019">
    <property type="entry name" value="M20_Acy1-like"/>
    <property type="match status" value="1"/>
</dbReference>
<dbReference type="HOGENOM" id="CLU_023257_0_1_9"/>
<feature type="binding site" evidence="2">
    <location>
        <position position="161"/>
    </location>
    <ligand>
        <name>Mn(2+)</name>
        <dbReference type="ChEBI" id="CHEBI:29035"/>
        <label>2</label>
    </ligand>
</feature>
<dbReference type="EMBL" id="ACZL01000003">
    <property type="protein sequence ID" value="EHI56674.1"/>
    <property type="molecule type" value="Genomic_DNA"/>
</dbReference>
<evidence type="ECO:0000256" key="1">
    <source>
        <dbReference type="ARBA" id="ARBA00022801"/>
    </source>
</evidence>
<dbReference type="Pfam" id="PF01546">
    <property type="entry name" value="Peptidase_M20"/>
    <property type="match status" value="1"/>
</dbReference>
<feature type="binding site" evidence="2">
    <location>
        <position position="360"/>
    </location>
    <ligand>
        <name>Mn(2+)</name>
        <dbReference type="ChEBI" id="CHEBI:29035"/>
        <label>2</label>
    </ligand>
</feature>
<evidence type="ECO:0000256" key="2">
    <source>
        <dbReference type="PIRSR" id="PIRSR005962-1"/>
    </source>
</evidence>
<dbReference type="InterPro" id="IPR011650">
    <property type="entry name" value="Peptidase_M20_dimer"/>
</dbReference>
<dbReference type="PANTHER" id="PTHR11014">
    <property type="entry name" value="PEPTIDASE M20 FAMILY MEMBER"/>
    <property type="match status" value="1"/>
</dbReference>
<dbReference type="InterPro" id="IPR002933">
    <property type="entry name" value="Peptidase_M20"/>
</dbReference>
<dbReference type="GO" id="GO:0050118">
    <property type="term" value="F:N-acetyldiaminopimelate deacetylase activity"/>
    <property type="evidence" value="ECO:0007669"/>
    <property type="project" value="UniProtKB-ARBA"/>
</dbReference>
<organism evidence="4 5">
    <name type="scientific">Johnsonella ignava ATCC 51276</name>
    <dbReference type="NCBI Taxonomy" id="679200"/>
    <lineage>
        <taxon>Bacteria</taxon>
        <taxon>Bacillati</taxon>
        <taxon>Bacillota</taxon>
        <taxon>Clostridia</taxon>
        <taxon>Lachnospirales</taxon>
        <taxon>Lachnospiraceae</taxon>
        <taxon>Johnsonella</taxon>
    </lineage>
</organism>
<feature type="binding site" evidence="2">
    <location>
        <position position="102"/>
    </location>
    <ligand>
        <name>Mn(2+)</name>
        <dbReference type="ChEBI" id="CHEBI:29035"/>
        <label>2</label>
    </ligand>
</feature>
<dbReference type="PIRSF" id="PIRSF005962">
    <property type="entry name" value="Pept_M20D_amidohydro"/>
    <property type="match status" value="1"/>
</dbReference>
<keyword evidence="2" id="KW-0479">Metal-binding</keyword>
<comment type="cofactor">
    <cofactor evidence="2">
        <name>Mn(2+)</name>
        <dbReference type="ChEBI" id="CHEBI:29035"/>
    </cofactor>
    <text evidence="2">The Mn(2+) ion enhances activity.</text>
</comment>
<evidence type="ECO:0000313" key="4">
    <source>
        <dbReference type="EMBL" id="EHI56674.1"/>
    </source>
</evidence>
<protein>
    <recommendedName>
        <fullName evidence="3">Peptidase M20 dimerisation domain-containing protein</fullName>
    </recommendedName>
</protein>
<accession>G5GEY3</accession>
<proteinExistence type="predicted"/>
<keyword evidence="5" id="KW-1185">Reference proteome</keyword>
<dbReference type="InterPro" id="IPR036264">
    <property type="entry name" value="Bact_exopeptidase_dim_dom"/>
</dbReference>
<name>G5GEY3_9FIRM</name>
<evidence type="ECO:0000259" key="3">
    <source>
        <dbReference type="Pfam" id="PF07687"/>
    </source>
</evidence>
<dbReference type="GO" id="GO:0019877">
    <property type="term" value="P:diaminopimelate biosynthetic process"/>
    <property type="evidence" value="ECO:0007669"/>
    <property type="project" value="UniProtKB-ARBA"/>
</dbReference>
<sequence>MNIRKAAHDISEYVVGLRRHFHMYPESSLNEFETSKKIRQELDKLGIKYEVVADTGVVARIHGKAEGKTVLLRADMDALEIEEKNTHEYVSKNKGKMHACGHDGHTSMLIGAAKILNETKDSWSGTVVLCFQPAEEIAEGARIMIEKGNVLEGVDGAFGIHLWSDVPVGKVSVEAGPRMAGADFYTLTVRGSSGHASKPDQTIDPIVTASSIVMNLQPIVSREMDPIEPVVITVGTFNAGTRFNIIPDKAVLSGTVRCFSKDIWNDIDKKIERVASNIASAYRASIELDYQKKTPPTINDPDASRRARESVVKILGEEGVYLMERTTGAEDFAYYADSVPSCFAFVGIRNDAKEANFPHHHERFQMDEDALEIGTALYAQYALDFLAEK</sequence>
<dbReference type="PANTHER" id="PTHR11014:SF63">
    <property type="entry name" value="METALLOPEPTIDASE, PUTATIVE (AFU_ORTHOLOGUE AFUA_6G09600)-RELATED"/>
    <property type="match status" value="1"/>
</dbReference>
<evidence type="ECO:0000313" key="5">
    <source>
        <dbReference type="Proteomes" id="UP000003011"/>
    </source>
</evidence>
<dbReference type="Gene3D" id="3.30.70.360">
    <property type="match status" value="1"/>
</dbReference>
<dbReference type="AlphaFoldDB" id="G5GEY3"/>
<dbReference type="OrthoDB" id="9776731at2"/>
<dbReference type="Pfam" id="PF07687">
    <property type="entry name" value="M20_dimer"/>
    <property type="match status" value="1"/>
</dbReference>
<feature type="domain" description="Peptidase M20 dimerisation" evidence="3">
    <location>
        <begin position="181"/>
        <end position="281"/>
    </location>
</feature>
<dbReference type="eggNOG" id="COG1473">
    <property type="taxonomic scope" value="Bacteria"/>
</dbReference>